<protein>
    <recommendedName>
        <fullName evidence="14">Potassium transporter</fullName>
    </recommendedName>
</protein>
<proteinExistence type="predicted"/>
<dbReference type="PANTHER" id="PTHR30540">
    <property type="entry name" value="OSMOTIC STRESS POTASSIUM TRANSPORTER"/>
    <property type="match status" value="1"/>
</dbReference>
<keyword evidence="4 9" id="KW-0812">Transmembrane</keyword>
<name>A0ABN9T5Y4_9DINO</name>
<evidence type="ECO:0000256" key="6">
    <source>
        <dbReference type="ARBA" id="ARBA00022989"/>
    </source>
</evidence>
<keyword evidence="2" id="KW-0813">Transport</keyword>
<dbReference type="InterPro" id="IPR053951">
    <property type="entry name" value="K_trans_N"/>
</dbReference>
<evidence type="ECO:0000256" key="3">
    <source>
        <dbReference type="ARBA" id="ARBA00022538"/>
    </source>
</evidence>
<gene>
    <name evidence="12" type="ORF">PCOR1329_LOCUS35917</name>
</gene>
<feature type="domain" description="K+ potassium transporter C-terminal" evidence="11">
    <location>
        <begin position="506"/>
        <end position="702"/>
    </location>
</feature>
<evidence type="ECO:0000313" key="12">
    <source>
        <dbReference type="EMBL" id="CAK0840467.1"/>
    </source>
</evidence>
<accession>A0ABN9T5Y4</accession>
<evidence type="ECO:0000256" key="2">
    <source>
        <dbReference type="ARBA" id="ARBA00022448"/>
    </source>
</evidence>
<evidence type="ECO:0000256" key="4">
    <source>
        <dbReference type="ARBA" id="ARBA00022692"/>
    </source>
</evidence>
<evidence type="ECO:0000256" key="7">
    <source>
        <dbReference type="ARBA" id="ARBA00023065"/>
    </source>
</evidence>
<dbReference type="EMBL" id="CAUYUJ010014382">
    <property type="protein sequence ID" value="CAK0840467.1"/>
    <property type="molecule type" value="Genomic_DNA"/>
</dbReference>
<dbReference type="InterPro" id="IPR053952">
    <property type="entry name" value="K_trans_C"/>
</dbReference>
<keyword evidence="6 9" id="KW-1133">Transmembrane helix</keyword>
<feature type="transmembrane region" description="Helical" evidence="9">
    <location>
        <begin position="157"/>
        <end position="179"/>
    </location>
</feature>
<comment type="caution">
    <text evidence="12">The sequence shown here is derived from an EMBL/GenBank/DDBJ whole genome shotgun (WGS) entry which is preliminary data.</text>
</comment>
<evidence type="ECO:0000259" key="10">
    <source>
        <dbReference type="Pfam" id="PF02705"/>
    </source>
</evidence>
<evidence type="ECO:0000256" key="1">
    <source>
        <dbReference type="ARBA" id="ARBA00004141"/>
    </source>
</evidence>
<feature type="transmembrane region" description="Helical" evidence="9">
    <location>
        <begin position="245"/>
        <end position="271"/>
    </location>
</feature>
<feature type="domain" description="K+ potassium transporter integral membrane" evidence="10">
    <location>
        <begin position="2"/>
        <end position="453"/>
    </location>
</feature>
<keyword evidence="3" id="KW-0633">Potassium transport</keyword>
<organism evidence="12 13">
    <name type="scientific">Prorocentrum cordatum</name>
    <dbReference type="NCBI Taxonomy" id="2364126"/>
    <lineage>
        <taxon>Eukaryota</taxon>
        <taxon>Sar</taxon>
        <taxon>Alveolata</taxon>
        <taxon>Dinophyceae</taxon>
        <taxon>Prorocentrales</taxon>
        <taxon>Prorocentraceae</taxon>
        <taxon>Prorocentrum</taxon>
    </lineage>
</organism>
<reference evidence="12" key="1">
    <citation type="submission" date="2023-10" db="EMBL/GenBank/DDBJ databases">
        <authorList>
            <person name="Chen Y."/>
            <person name="Shah S."/>
            <person name="Dougan E. K."/>
            <person name="Thang M."/>
            <person name="Chan C."/>
        </authorList>
    </citation>
    <scope>NUCLEOTIDE SEQUENCE [LARGE SCALE GENOMIC DNA]</scope>
</reference>
<sequence length="708" mass="75922">MAMGATGVVFGDIGTSPLYTLGSIFGDLDTPSPSQEEAVQVCCMIFWLLTFVVCFKYLGVLMRVSHHGEGGIFAITQVLTAEKGKQGEPKLSGGSREVVLFMAMLGGSFIAGDGVITPVQTVLGAFETTSAPTGERVLIAMTVLIFIFVIQRRGSQVIGIVAGPVMVVWFLAIGGLGLFNLLQHPGAARAVFLGLNPGNILTFWTTGSFAGLRAWQSLSGVTLAVTGAEALYADMGHFGAGPIMLAWFGLVYPCLVLQYMGQTVMICINPAGSANAFTNAVPEGLGVPMMILSILAAIIASQALITGLFTMFTQACALKMVPRLQILHTNPHQQGQVYIPEINWALCTACVVTCVIFQTSANLSNAYGICVTCCFVVTTCLLSVVLRQVWGWRWLAVASVILPMITIDLTVCSANLAKLLDKGWIPLVIAAALLLLMNTHRWGRNYEEAIFAEEAKNEGVLLTRDMAVSSEGSTPQEQVTAPCLATVSTVPGLLRILGSGGLVRTPTACVFMTACEWRVPRTVGALAAMGWLPEAIVLLSVKFEDIPFVVEAERSSFVAHGEGVFVIVLHFGYAEPLTAARIGVPTAMARVAREHLEGHPMLAPLLGFAQPGLGVDAPCHQRRGASMESAQNSADPELGGQVWQQWQLRRSATIVLCKLHYAPRAEHGALVRLRIQLYSFFVLNARKAITFFGLQGCNTMEISVVRLM</sequence>
<feature type="transmembrane region" description="Helical" evidence="9">
    <location>
        <begin position="131"/>
        <end position="150"/>
    </location>
</feature>
<dbReference type="Proteomes" id="UP001189429">
    <property type="component" value="Unassembled WGS sequence"/>
</dbReference>
<keyword evidence="13" id="KW-1185">Reference proteome</keyword>
<keyword evidence="5" id="KW-0630">Potassium</keyword>
<dbReference type="InterPro" id="IPR003855">
    <property type="entry name" value="K+_transporter"/>
</dbReference>
<feature type="transmembrane region" description="Helical" evidence="9">
    <location>
        <begin position="38"/>
        <end position="58"/>
    </location>
</feature>
<feature type="transmembrane region" description="Helical" evidence="9">
    <location>
        <begin position="98"/>
        <end position="119"/>
    </location>
</feature>
<feature type="transmembrane region" description="Helical" evidence="9">
    <location>
        <begin position="423"/>
        <end position="439"/>
    </location>
</feature>
<feature type="transmembrane region" description="Helical" evidence="9">
    <location>
        <begin position="291"/>
        <end position="321"/>
    </location>
</feature>
<feature type="transmembrane region" description="Helical" evidence="9">
    <location>
        <begin position="366"/>
        <end position="387"/>
    </location>
</feature>
<evidence type="ECO:0000313" key="13">
    <source>
        <dbReference type="Proteomes" id="UP001189429"/>
    </source>
</evidence>
<feature type="transmembrane region" description="Helical" evidence="9">
    <location>
        <begin position="394"/>
        <end position="417"/>
    </location>
</feature>
<keyword evidence="8 9" id="KW-0472">Membrane</keyword>
<dbReference type="Pfam" id="PF22776">
    <property type="entry name" value="K_trans_C"/>
    <property type="match status" value="1"/>
</dbReference>
<keyword evidence="7" id="KW-0406">Ion transport</keyword>
<evidence type="ECO:0000256" key="5">
    <source>
        <dbReference type="ARBA" id="ARBA00022958"/>
    </source>
</evidence>
<feature type="transmembrane region" description="Helical" evidence="9">
    <location>
        <begin position="342"/>
        <end position="360"/>
    </location>
</feature>
<dbReference type="PANTHER" id="PTHR30540:SF83">
    <property type="entry name" value="K+ POTASSIUM TRANSPORTER"/>
    <property type="match status" value="1"/>
</dbReference>
<evidence type="ECO:0000256" key="9">
    <source>
        <dbReference type="SAM" id="Phobius"/>
    </source>
</evidence>
<evidence type="ECO:0000256" key="8">
    <source>
        <dbReference type="ARBA" id="ARBA00023136"/>
    </source>
</evidence>
<dbReference type="Pfam" id="PF02705">
    <property type="entry name" value="K_trans"/>
    <property type="match status" value="1"/>
</dbReference>
<comment type="subcellular location">
    <subcellularLocation>
        <location evidence="1">Membrane</location>
        <topology evidence="1">Multi-pass membrane protein</topology>
    </subcellularLocation>
</comment>
<evidence type="ECO:0008006" key="14">
    <source>
        <dbReference type="Google" id="ProtNLM"/>
    </source>
</evidence>
<evidence type="ECO:0000259" key="11">
    <source>
        <dbReference type="Pfam" id="PF22776"/>
    </source>
</evidence>